<evidence type="ECO:0000313" key="3">
    <source>
        <dbReference type="Proteomes" id="UP000295689"/>
    </source>
</evidence>
<proteinExistence type="predicted"/>
<accession>A0A4R2BIX7</accession>
<sequence length="180" mass="21188">MSLLDVHLLILLLTFFITSIGCVYILRDSVFHYGIVLIISLFVTVSLCLFFYCLGFYRFTLPVPYVLPVVAVSFSFLALFLVRYRPKRRTFPFFFMTLTFIFTLEVLLKEYAGIINFKNGWDYWDSYSLYWVFSRLFDWIGEGVVPAKHRSPIRSETAGYWSLFLLSAIYFAIGVFILRF</sequence>
<keyword evidence="1" id="KW-1133">Transmembrane helix</keyword>
<dbReference type="RefSeq" id="WP_132001545.1">
    <property type="nucleotide sequence ID" value="NZ_JABUHM010000001.1"/>
</dbReference>
<name>A0A4R2BIX7_9BACI</name>
<keyword evidence="1" id="KW-0812">Transmembrane</keyword>
<feature type="transmembrane region" description="Helical" evidence="1">
    <location>
        <begin position="33"/>
        <end position="59"/>
    </location>
</feature>
<keyword evidence="3" id="KW-1185">Reference proteome</keyword>
<protein>
    <submittedName>
        <fullName evidence="2">Uncharacterized protein</fullName>
    </submittedName>
</protein>
<organism evidence="2 3">
    <name type="scientific">Mesobacillus foraminis</name>
    <dbReference type="NCBI Taxonomy" id="279826"/>
    <lineage>
        <taxon>Bacteria</taxon>
        <taxon>Bacillati</taxon>
        <taxon>Bacillota</taxon>
        <taxon>Bacilli</taxon>
        <taxon>Bacillales</taxon>
        <taxon>Bacillaceae</taxon>
        <taxon>Mesobacillus</taxon>
    </lineage>
</organism>
<feature type="transmembrane region" description="Helical" evidence="1">
    <location>
        <begin position="159"/>
        <end position="178"/>
    </location>
</feature>
<evidence type="ECO:0000256" key="1">
    <source>
        <dbReference type="SAM" id="Phobius"/>
    </source>
</evidence>
<dbReference type="EMBL" id="SLVV01000002">
    <property type="protein sequence ID" value="TCN27071.1"/>
    <property type="molecule type" value="Genomic_DNA"/>
</dbReference>
<keyword evidence="1" id="KW-0472">Membrane</keyword>
<gene>
    <name evidence="2" type="ORF">EV146_10211</name>
</gene>
<feature type="transmembrane region" description="Helical" evidence="1">
    <location>
        <begin position="6"/>
        <end position="26"/>
    </location>
</feature>
<comment type="caution">
    <text evidence="2">The sequence shown here is derived from an EMBL/GenBank/DDBJ whole genome shotgun (WGS) entry which is preliminary data.</text>
</comment>
<dbReference type="AlphaFoldDB" id="A0A4R2BIX7"/>
<evidence type="ECO:0000313" key="2">
    <source>
        <dbReference type="EMBL" id="TCN27071.1"/>
    </source>
</evidence>
<feature type="transmembrane region" description="Helical" evidence="1">
    <location>
        <begin position="65"/>
        <end position="84"/>
    </location>
</feature>
<feature type="transmembrane region" description="Helical" evidence="1">
    <location>
        <begin position="91"/>
        <end position="108"/>
    </location>
</feature>
<dbReference type="Proteomes" id="UP000295689">
    <property type="component" value="Unassembled WGS sequence"/>
</dbReference>
<reference evidence="2 3" key="1">
    <citation type="journal article" date="2015" name="Stand. Genomic Sci.">
        <title>Genomic Encyclopedia of Bacterial and Archaeal Type Strains, Phase III: the genomes of soil and plant-associated and newly described type strains.</title>
        <authorList>
            <person name="Whitman W.B."/>
            <person name="Woyke T."/>
            <person name="Klenk H.P."/>
            <person name="Zhou Y."/>
            <person name="Lilburn T.G."/>
            <person name="Beck B.J."/>
            <person name="De Vos P."/>
            <person name="Vandamme P."/>
            <person name="Eisen J.A."/>
            <person name="Garrity G."/>
            <person name="Hugenholtz P."/>
            <person name="Kyrpides N.C."/>
        </authorList>
    </citation>
    <scope>NUCLEOTIDE SEQUENCE [LARGE SCALE GENOMIC DNA]</scope>
    <source>
        <strain evidence="2 3">CV53</strain>
    </source>
</reference>